<feature type="transmembrane region" description="Helical" evidence="10">
    <location>
        <begin position="132"/>
        <end position="151"/>
    </location>
</feature>
<dbReference type="GO" id="GO:0005886">
    <property type="term" value="C:plasma membrane"/>
    <property type="evidence" value="ECO:0007669"/>
    <property type="project" value="UniProtKB-SubCell"/>
</dbReference>
<evidence type="ECO:0000256" key="9">
    <source>
        <dbReference type="ARBA" id="ARBA00023224"/>
    </source>
</evidence>
<keyword evidence="5" id="KW-0552">Olfaction</keyword>
<dbReference type="GO" id="GO:0005549">
    <property type="term" value="F:odorant binding"/>
    <property type="evidence" value="ECO:0007669"/>
    <property type="project" value="InterPro"/>
</dbReference>
<dbReference type="PANTHER" id="PTHR21137">
    <property type="entry name" value="ODORANT RECEPTOR"/>
    <property type="match status" value="1"/>
</dbReference>
<dbReference type="EMBL" id="BGZK01000768">
    <property type="protein sequence ID" value="GBP59688.1"/>
    <property type="molecule type" value="Genomic_DNA"/>
</dbReference>
<comment type="subcellular location">
    <subcellularLocation>
        <location evidence="1">Cell membrane</location>
        <topology evidence="1">Multi-pass membrane protein</topology>
    </subcellularLocation>
</comment>
<dbReference type="PANTHER" id="PTHR21137:SF35">
    <property type="entry name" value="ODORANT RECEPTOR 19A-RELATED"/>
    <property type="match status" value="1"/>
</dbReference>
<dbReference type="Proteomes" id="UP000299102">
    <property type="component" value="Unassembled WGS sequence"/>
</dbReference>
<proteinExistence type="predicted"/>
<organism evidence="11 12">
    <name type="scientific">Eumeta variegata</name>
    <name type="common">Bagworm moth</name>
    <name type="synonym">Eumeta japonica</name>
    <dbReference type="NCBI Taxonomy" id="151549"/>
    <lineage>
        <taxon>Eukaryota</taxon>
        <taxon>Metazoa</taxon>
        <taxon>Ecdysozoa</taxon>
        <taxon>Arthropoda</taxon>
        <taxon>Hexapoda</taxon>
        <taxon>Insecta</taxon>
        <taxon>Pterygota</taxon>
        <taxon>Neoptera</taxon>
        <taxon>Endopterygota</taxon>
        <taxon>Lepidoptera</taxon>
        <taxon>Glossata</taxon>
        <taxon>Ditrysia</taxon>
        <taxon>Tineoidea</taxon>
        <taxon>Psychidae</taxon>
        <taxon>Oiketicinae</taxon>
        <taxon>Eumeta</taxon>
    </lineage>
</organism>
<keyword evidence="6 10" id="KW-1133">Transmembrane helix</keyword>
<evidence type="ECO:0000313" key="12">
    <source>
        <dbReference type="Proteomes" id="UP000299102"/>
    </source>
</evidence>
<keyword evidence="9" id="KW-0807">Transducer</keyword>
<evidence type="ECO:0000256" key="10">
    <source>
        <dbReference type="SAM" id="Phobius"/>
    </source>
</evidence>
<dbReference type="GO" id="GO:0004984">
    <property type="term" value="F:olfactory receptor activity"/>
    <property type="evidence" value="ECO:0007669"/>
    <property type="project" value="InterPro"/>
</dbReference>
<keyword evidence="2" id="KW-1003">Cell membrane</keyword>
<evidence type="ECO:0008006" key="13">
    <source>
        <dbReference type="Google" id="ProtNLM"/>
    </source>
</evidence>
<keyword evidence="8" id="KW-0675">Receptor</keyword>
<evidence type="ECO:0000256" key="2">
    <source>
        <dbReference type="ARBA" id="ARBA00022475"/>
    </source>
</evidence>
<protein>
    <recommendedName>
        <fullName evidence="13">Odorant receptor</fullName>
    </recommendedName>
</protein>
<keyword evidence="12" id="KW-1185">Reference proteome</keyword>
<dbReference type="AlphaFoldDB" id="A0A4C1X7C3"/>
<evidence type="ECO:0000256" key="1">
    <source>
        <dbReference type="ARBA" id="ARBA00004651"/>
    </source>
</evidence>
<dbReference type="InterPro" id="IPR004117">
    <property type="entry name" value="7tm6_olfct_rcpt"/>
</dbReference>
<evidence type="ECO:0000256" key="6">
    <source>
        <dbReference type="ARBA" id="ARBA00022989"/>
    </source>
</evidence>
<name>A0A4C1X7C3_EUMVA</name>
<feature type="transmembrane region" description="Helical" evidence="10">
    <location>
        <begin position="232"/>
        <end position="250"/>
    </location>
</feature>
<dbReference type="Pfam" id="PF02949">
    <property type="entry name" value="7tm_6"/>
    <property type="match status" value="1"/>
</dbReference>
<keyword evidence="4 10" id="KW-0812">Transmembrane</keyword>
<comment type="caution">
    <text evidence="11">The sequence shown here is derived from an EMBL/GenBank/DDBJ whole genome shotgun (WGS) entry which is preliminary data.</text>
</comment>
<evidence type="ECO:0000256" key="4">
    <source>
        <dbReference type="ARBA" id="ARBA00022692"/>
    </source>
</evidence>
<feature type="transmembrane region" description="Helical" evidence="10">
    <location>
        <begin position="98"/>
        <end position="120"/>
    </location>
</feature>
<reference evidence="11 12" key="1">
    <citation type="journal article" date="2019" name="Commun. Biol.">
        <title>The bagworm genome reveals a unique fibroin gene that provides high tensile strength.</title>
        <authorList>
            <person name="Kono N."/>
            <person name="Nakamura H."/>
            <person name="Ohtoshi R."/>
            <person name="Tomita M."/>
            <person name="Numata K."/>
            <person name="Arakawa K."/>
        </authorList>
    </citation>
    <scope>NUCLEOTIDE SEQUENCE [LARGE SCALE GENOMIC DNA]</scope>
</reference>
<keyword evidence="3" id="KW-0716">Sensory transduction</keyword>
<keyword evidence="7 10" id="KW-0472">Membrane</keyword>
<evidence type="ECO:0000313" key="11">
    <source>
        <dbReference type="EMBL" id="GBP59688.1"/>
    </source>
</evidence>
<evidence type="ECO:0000256" key="7">
    <source>
        <dbReference type="ARBA" id="ARBA00023136"/>
    </source>
</evidence>
<evidence type="ECO:0000256" key="3">
    <source>
        <dbReference type="ARBA" id="ARBA00022606"/>
    </source>
</evidence>
<evidence type="ECO:0000256" key="8">
    <source>
        <dbReference type="ARBA" id="ARBA00023170"/>
    </source>
</evidence>
<evidence type="ECO:0000256" key="5">
    <source>
        <dbReference type="ARBA" id="ARBA00022725"/>
    </source>
</evidence>
<dbReference type="GO" id="GO:0007165">
    <property type="term" value="P:signal transduction"/>
    <property type="evidence" value="ECO:0007669"/>
    <property type="project" value="UniProtKB-KW"/>
</dbReference>
<gene>
    <name evidence="11" type="ORF">EVAR_48656_1</name>
</gene>
<dbReference type="OrthoDB" id="7377833at2759"/>
<sequence length="492" mass="55577">MIADGTEGRVGEGRHGQEVCHGLWTRWRRTTCDESVVSRKDVYHHRRLLGKNAGGGLRTVARRLKNTGRLKNTSEGFGLANCWYETGGPSRVPKAVSLLWTCVSMTYLTAVVVSELMANFRSDLTVAERNDAIVFTLAHPVIIYKIMNLYVQRNKIKVFLEAMLEDEGSIDTSEQIEFETVKKFKMHCFILSLSMFMAISTGTINAITFYFLEGIPVRTLVPYWPTSTDHGMFVNIIKFLVNFHWWTEFLENSKGKKKEDLEKAMADGFIKGVKYHAKTLWCAQNLQNALGSIYSVQVIQSISLLAMSLYKQVKIEYTLTTVTANMAFIMCMLVLTGCYMIAAGDITYQAGLVSYAMFSCGWEHHRNLRFFLVMGIQRAHKPVVMTAFGIFDLSYRNFISVSNCRSANDRLLDHRLINSEKGTNLRLQKQLRIRESLFSRFVVEKVECIQKQRMHRPAVSLKPYVSAASKALDGECIAASAGDAPVGALALR</sequence>
<feature type="transmembrane region" description="Helical" evidence="10">
    <location>
        <begin position="188"/>
        <end position="212"/>
    </location>
</feature>
<feature type="transmembrane region" description="Helical" evidence="10">
    <location>
        <begin position="317"/>
        <end position="342"/>
    </location>
</feature>
<accession>A0A4C1X7C3</accession>